<comment type="caution">
    <text evidence="1">The sequence shown here is derived from an EMBL/GenBank/DDBJ whole genome shotgun (WGS) entry which is preliminary data.</text>
</comment>
<dbReference type="OrthoDB" id="851057at2"/>
<dbReference type="EMBL" id="VRTY01000004">
    <property type="protein sequence ID" value="TXK52192.1"/>
    <property type="molecule type" value="Genomic_DNA"/>
</dbReference>
<evidence type="ECO:0000313" key="2">
    <source>
        <dbReference type="Proteomes" id="UP000321926"/>
    </source>
</evidence>
<protein>
    <recommendedName>
        <fullName evidence="3">STAS/SEC14 domain-containing protein</fullName>
    </recommendedName>
</protein>
<reference evidence="1 2" key="1">
    <citation type="submission" date="2019-08" db="EMBL/GenBank/DDBJ databases">
        <authorList>
            <person name="Shi S."/>
        </authorList>
    </citation>
    <scope>NUCLEOTIDE SEQUENCE [LARGE SCALE GENOMIC DNA]</scope>
    <source>
        <strain evidence="1 2">GY10130</strain>
    </source>
</reference>
<evidence type="ECO:0000313" key="1">
    <source>
        <dbReference type="EMBL" id="TXK52192.1"/>
    </source>
</evidence>
<accession>A0A5C8KD27</accession>
<proteinExistence type="predicted"/>
<evidence type="ECO:0008006" key="3">
    <source>
        <dbReference type="Google" id="ProtNLM"/>
    </source>
</evidence>
<keyword evidence="2" id="KW-1185">Reference proteome</keyword>
<dbReference type="AlphaFoldDB" id="A0A5C8KD27"/>
<name>A0A5C8KD27_9BACT</name>
<organism evidence="1 2">
    <name type="scientific">Pontibacter qinzhouensis</name>
    <dbReference type="NCBI Taxonomy" id="2603253"/>
    <lineage>
        <taxon>Bacteria</taxon>
        <taxon>Pseudomonadati</taxon>
        <taxon>Bacteroidota</taxon>
        <taxon>Cytophagia</taxon>
        <taxon>Cytophagales</taxon>
        <taxon>Hymenobacteraceae</taxon>
        <taxon>Pontibacter</taxon>
    </lineage>
</organism>
<sequence length="144" mass="17044">MTISSTPAADLVYLPDTEVLMLRWKEKPDTTSFKKEYMMAFQFVAKYPHIRYYCTDLTKSGAFERDQELWLTTYFYDTVNKLLHADVFAAVVFSEKHFNAIVHNYMLQAANAKHNFIHFNYFTLLPEALHWLRSIKKDQDMIIS</sequence>
<dbReference type="RefSeq" id="WP_147920062.1">
    <property type="nucleotide sequence ID" value="NZ_VRTY01000004.1"/>
</dbReference>
<gene>
    <name evidence="1" type="ORF">FVR03_01870</name>
</gene>
<dbReference type="Proteomes" id="UP000321926">
    <property type="component" value="Unassembled WGS sequence"/>
</dbReference>